<name>A0A1C5KGI1_9ACTN</name>
<proteinExistence type="predicted"/>
<keyword evidence="3" id="KW-1185">Reference proteome</keyword>
<dbReference type="AlphaFoldDB" id="A0A1C5KGI1"/>
<feature type="region of interest" description="Disordered" evidence="1">
    <location>
        <begin position="1"/>
        <end position="38"/>
    </location>
</feature>
<dbReference type="Proteomes" id="UP000198226">
    <property type="component" value="Chromosome I"/>
</dbReference>
<evidence type="ECO:0000313" key="3">
    <source>
        <dbReference type="Proteomes" id="UP000198226"/>
    </source>
</evidence>
<sequence length="38" mass="4180">MSAVRDVAMVSHEGGREAGPVDLSEGLTGRTRDGWWHR</sequence>
<accession>A0A1C5KGI1</accession>
<reference evidence="3" key="1">
    <citation type="submission" date="2016-06" db="EMBL/GenBank/DDBJ databases">
        <authorList>
            <person name="Varghese N."/>
            <person name="Submissions Spin"/>
        </authorList>
    </citation>
    <scope>NUCLEOTIDE SEQUENCE [LARGE SCALE GENOMIC DNA]</scope>
    <source>
        <strain evidence="3">DSM 44983</strain>
    </source>
</reference>
<protein>
    <submittedName>
        <fullName evidence="2">Uncharacterized protein</fullName>
    </submittedName>
</protein>
<dbReference type="EMBL" id="LT607752">
    <property type="protein sequence ID" value="SCG81526.1"/>
    <property type="molecule type" value="Genomic_DNA"/>
</dbReference>
<gene>
    <name evidence="2" type="ORF">GA0070623_5909</name>
</gene>
<organism evidence="2 3">
    <name type="scientific">Micromonospora rifamycinica</name>
    <dbReference type="NCBI Taxonomy" id="291594"/>
    <lineage>
        <taxon>Bacteria</taxon>
        <taxon>Bacillati</taxon>
        <taxon>Actinomycetota</taxon>
        <taxon>Actinomycetes</taxon>
        <taxon>Micromonosporales</taxon>
        <taxon>Micromonosporaceae</taxon>
        <taxon>Micromonospora</taxon>
    </lineage>
</organism>
<evidence type="ECO:0000256" key="1">
    <source>
        <dbReference type="SAM" id="MobiDB-lite"/>
    </source>
</evidence>
<evidence type="ECO:0000313" key="2">
    <source>
        <dbReference type="EMBL" id="SCG81526.1"/>
    </source>
</evidence>